<dbReference type="InterPro" id="IPR036291">
    <property type="entry name" value="NAD(P)-bd_dom_sf"/>
</dbReference>
<dbReference type="SMART" id="SM00283">
    <property type="entry name" value="MA"/>
    <property type="match status" value="1"/>
</dbReference>
<protein>
    <submittedName>
        <fullName evidence="4">Methyl-accepting chemotaxis protein</fullName>
    </submittedName>
</protein>
<sequence>MGIVGGGHGGTSIMRALYSLPDVRLVGLAEVNPEAPGIALAKAYGVPIFNDFRDLLNVPQLDLIFEVTGKTRVEQALNEHKQPQTIIVDARVARLMMELVKARETMLEKLQSGAKELAVTAREVATTVEQLSAATQVMASGAEDITKQSKMLDVATSRAREHLEETDKILRFIRMVADQTKLLGLNAAIEAARAGEHGRGFTVVAQEVRKLAENSSLSADQIGQILHNIEVSVEEIVEGIRKTDGVIEQQSATTQEVAADTERLSRVAADLSQLANRLASLSEVRSK</sequence>
<feature type="domain" description="Methyl-accepting transducer" evidence="3">
    <location>
        <begin position="107"/>
        <end position="287"/>
    </location>
</feature>
<evidence type="ECO:0000313" key="5">
    <source>
        <dbReference type="Proteomes" id="UP000236604"/>
    </source>
</evidence>
<dbReference type="PANTHER" id="PTHR32089:SF112">
    <property type="entry name" value="LYSOZYME-LIKE PROTEIN-RELATED"/>
    <property type="match status" value="1"/>
</dbReference>
<dbReference type="Pfam" id="PF00015">
    <property type="entry name" value="MCPsignal"/>
    <property type="match status" value="1"/>
</dbReference>
<dbReference type="PANTHER" id="PTHR32089">
    <property type="entry name" value="METHYL-ACCEPTING CHEMOTAXIS PROTEIN MCPB"/>
    <property type="match status" value="1"/>
</dbReference>
<evidence type="ECO:0000256" key="2">
    <source>
        <dbReference type="PROSITE-ProRule" id="PRU00284"/>
    </source>
</evidence>
<organism evidence="4 5">
    <name type="scientific">Petrotoga mexicana DSM 14811</name>
    <dbReference type="NCBI Taxonomy" id="1122954"/>
    <lineage>
        <taxon>Bacteria</taxon>
        <taxon>Thermotogati</taxon>
        <taxon>Thermotogota</taxon>
        <taxon>Thermotogae</taxon>
        <taxon>Petrotogales</taxon>
        <taxon>Petrotogaceae</taxon>
        <taxon>Petrotoga</taxon>
    </lineage>
</organism>
<dbReference type="SUPFAM" id="SSF51735">
    <property type="entry name" value="NAD(P)-binding Rossmann-fold domains"/>
    <property type="match status" value="1"/>
</dbReference>
<evidence type="ECO:0000256" key="1">
    <source>
        <dbReference type="ARBA" id="ARBA00023224"/>
    </source>
</evidence>
<evidence type="ECO:0000259" key="3">
    <source>
        <dbReference type="PROSITE" id="PS50111"/>
    </source>
</evidence>
<proteinExistence type="predicted"/>
<dbReference type="SUPFAM" id="SSF58104">
    <property type="entry name" value="Methyl-accepting chemotaxis protein (MCP) signaling domain"/>
    <property type="match status" value="1"/>
</dbReference>
<keyword evidence="5" id="KW-1185">Reference proteome</keyword>
<dbReference type="Gene3D" id="3.40.50.720">
    <property type="entry name" value="NAD(P)-binding Rossmann-like Domain"/>
    <property type="match status" value="1"/>
</dbReference>
<dbReference type="InterPro" id="IPR004089">
    <property type="entry name" value="MCPsignal_dom"/>
</dbReference>
<dbReference type="PROSITE" id="PS50111">
    <property type="entry name" value="CHEMOTAXIS_TRANSDUC_2"/>
    <property type="match status" value="1"/>
</dbReference>
<dbReference type="GO" id="GO:0016020">
    <property type="term" value="C:membrane"/>
    <property type="evidence" value="ECO:0007669"/>
    <property type="project" value="InterPro"/>
</dbReference>
<evidence type="ECO:0000313" key="4">
    <source>
        <dbReference type="EMBL" id="PNR99663.1"/>
    </source>
</evidence>
<dbReference type="Proteomes" id="UP000236604">
    <property type="component" value="Unassembled WGS sequence"/>
</dbReference>
<name>A0A2K1PA27_9BACT</name>
<dbReference type="Gene3D" id="1.10.287.950">
    <property type="entry name" value="Methyl-accepting chemotaxis protein"/>
    <property type="match status" value="1"/>
</dbReference>
<dbReference type="GO" id="GO:0007165">
    <property type="term" value="P:signal transduction"/>
    <property type="evidence" value="ECO:0007669"/>
    <property type="project" value="UniProtKB-KW"/>
</dbReference>
<dbReference type="EMBL" id="AZRN01000016">
    <property type="protein sequence ID" value="PNR99663.1"/>
    <property type="molecule type" value="Genomic_DNA"/>
</dbReference>
<keyword evidence="1 2" id="KW-0807">Transducer</keyword>
<accession>A0A2K1PA27</accession>
<reference evidence="4 5" key="1">
    <citation type="submission" date="2013-12" db="EMBL/GenBank/DDBJ databases">
        <title>Comparative genomics of Petrotoga isolates.</title>
        <authorList>
            <person name="Nesbo C.L."/>
            <person name="Charchuk R."/>
            <person name="Chow K."/>
        </authorList>
    </citation>
    <scope>NUCLEOTIDE SEQUENCE [LARGE SCALE GENOMIC DNA]</scope>
    <source>
        <strain evidence="4 5">DSM 14811</strain>
    </source>
</reference>
<gene>
    <name evidence="4" type="ORF">X927_05175</name>
</gene>
<dbReference type="AlphaFoldDB" id="A0A2K1PA27"/>
<comment type="caution">
    <text evidence="4">The sequence shown here is derived from an EMBL/GenBank/DDBJ whole genome shotgun (WGS) entry which is preliminary data.</text>
</comment>